<protein>
    <submittedName>
        <fullName evidence="1">Uncharacterized protein</fullName>
    </submittedName>
</protein>
<dbReference type="AlphaFoldDB" id="A0AAE3IS19"/>
<evidence type="ECO:0000313" key="2">
    <source>
        <dbReference type="Proteomes" id="UP001209318"/>
    </source>
</evidence>
<organism evidence="1 2">
    <name type="scientific">Perspicuibacillus lycopersici</name>
    <dbReference type="NCBI Taxonomy" id="1325689"/>
    <lineage>
        <taxon>Bacteria</taxon>
        <taxon>Bacillati</taxon>
        <taxon>Bacillota</taxon>
        <taxon>Bacilli</taxon>
        <taxon>Bacillales</taxon>
        <taxon>Bacillaceae</taxon>
        <taxon>Perspicuibacillus</taxon>
    </lineage>
</organism>
<sequence>MAEAIAKKLEQLFKKDVKENIKLIKDLLGGNADFASREFILHPKENLRAVCFFTEGLTNTQEVENAIRAFIYGAPKLMDGNTPLTDKAFAEWVKIDVLFNFIH</sequence>
<name>A0AAE3IS19_9BACI</name>
<dbReference type="EMBL" id="JAOUSF010000001">
    <property type="protein sequence ID" value="MCU9612588.1"/>
    <property type="molecule type" value="Genomic_DNA"/>
</dbReference>
<reference evidence="1" key="1">
    <citation type="submission" date="2022-10" db="EMBL/GenBank/DDBJ databases">
        <title>Description of Fervidibacillus gen. nov. in the family Fervidibacillaceae fam. nov. with two species, Fervidibacillus albus sp. nov., and Fervidibacillus halotolerans sp. nov., isolated from tidal flat sediments.</title>
        <authorList>
            <person name="Kwon K.K."/>
            <person name="Yang S.-H."/>
        </authorList>
    </citation>
    <scope>NUCLEOTIDE SEQUENCE</scope>
    <source>
        <strain evidence="1">JCM 19140</strain>
    </source>
</reference>
<comment type="caution">
    <text evidence="1">The sequence shown here is derived from an EMBL/GenBank/DDBJ whole genome shotgun (WGS) entry which is preliminary data.</text>
</comment>
<dbReference type="RefSeq" id="WP_263071772.1">
    <property type="nucleotide sequence ID" value="NZ_JAOUSF010000001.1"/>
</dbReference>
<evidence type="ECO:0000313" key="1">
    <source>
        <dbReference type="EMBL" id="MCU9612588.1"/>
    </source>
</evidence>
<proteinExistence type="predicted"/>
<dbReference type="Proteomes" id="UP001209318">
    <property type="component" value="Unassembled WGS sequence"/>
</dbReference>
<gene>
    <name evidence="1" type="ORF">OEV98_03295</name>
</gene>
<keyword evidence="2" id="KW-1185">Reference proteome</keyword>
<accession>A0AAE3IS19</accession>